<keyword evidence="2" id="KW-1133">Transmembrane helix</keyword>
<proteinExistence type="predicted"/>
<feature type="transmembrane region" description="Helical" evidence="2">
    <location>
        <begin position="6"/>
        <end position="27"/>
    </location>
</feature>
<evidence type="ECO:0000256" key="2">
    <source>
        <dbReference type="SAM" id="Phobius"/>
    </source>
</evidence>
<dbReference type="RefSeq" id="WP_111253788.1">
    <property type="nucleotide sequence ID" value="NZ_POTW01000010.1"/>
</dbReference>
<dbReference type="EMBL" id="POTW01000010">
    <property type="protein sequence ID" value="PZF85162.1"/>
    <property type="molecule type" value="Genomic_DNA"/>
</dbReference>
<feature type="transmembrane region" description="Helical" evidence="2">
    <location>
        <begin position="120"/>
        <end position="140"/>
    </location>
</feature>
<reference evidence="3 4" key="1">
    <citation type="submission" date="2018-01" db="EMBL/GenBank/DDBJ databases">
        <title>Draft genome sequence of Jiangella sp. GTF31.</title>
        <authorList>
            <person name="Sahin N."/>
            <person name="Ay H."/>
            <person name="Saygin H."/>
        </authorList>
    </citation>
    <scope>NUCLEOTIDE SEQUENCE [LARGE SCALE GENOMIC DNA]</scope>
    <source>
        <strain evidence="3 4">GTF31</strain>
    </source>
</reference>
<evidence type="ECO:0000256" key="1">
    <source>
        <dbReference type="SAM" id="MobiDB-lite"/>
    </source>
</evidence>
<dbReference type="Proteomes" id="UP000248764">
    <property type="component" value="Unassembled WGS sequence"/>
</dbReference>
<dbReference type="AlphaFoldDB" id="A0A2W2BGR0"/>
<feature type="region of interest" description="Disordered" evidence="1">
    <location>
        <begin position="193"/>
        <end position="223"/>
    </location>
</feature>
<accession>A0A2W2BGR0</accession>
<evidence type="ECO:0000313" key="4">
    <source>
        <dbReference type="Proteomes" id="UP000248764"/>
    </source>
</evidence>
<feature type="transmembrane region" description="Helical" evidence="2">
    <location>
        <begin position="82"/>
        <end position="100"/>
    </location>
</feature>
<organism evidence="3 4">
    <name type="scientific">Jiangella anatolica</name>
    <dbReference type="NCBI Taxonomy" id="2670374"/>
    <lineage>
        <taxon>Bacteria</taxon>
        <taxon>Bacillati</taxon>
        <taxon>Actinomycetota</taxon>
        <taxon>Actinomycetes</taxon>
        <taxon>Jiangellales</taxon>
        <taxon>Jiangellaceae</taxon>
        <taxon>Jiangella</taxon>
    </lineage>
</organism>
<keyword evidence="2" id="KW-0812">Transmembrane</keyword>
<evidence type="ECO:0000313" key="3">
    <source>
        <dbReference type="EMBL" id="PZF85162.1"/>
    </source>
</evidence>
<comment type="caution">
    <text evidence="3">The sequence shown here is derived from an EMBL/GenBank/DDBJ whole genome shotgun (WGS) entry which is preliminary data.</text>
</comment>
<keyword evidence="2" id="KW-0472">Membrane</keyword>
<protein>
    <submittedName>
        <fullName evidence="3">Uncharacterized protein</fullName>
    </submittedName>
</protein>
<keyword evidence="4" id="KW-1185">Reference proteome</keyword>
<gene>
    <name evidence="3" type="ORF">C1I92_06180</name>
</gene>
<sequence length="223" mass="25130">MTWELLVALGAAVVGTAGAAGLVTALNELTKPARLRRQIDGLVKTREEVDAGETRDRLTSVIHELAEELAAHIRLRKRRPRAFVSAFKMALFAAVGGVLIVEGAIRIRPEGNPFDRPGFYWSYVFGAAAAGWALGFELVMRRKRAQRWIMTTTIPPLRAPMVKLYLWGVEREKRKKNKPPSLVDRFYAWTWEPDSPDAPYKPFTDEAERQALQAGDQKRDQSD</sequence>
<name>A0A2W2BGR0_9ACTN</name>